<accession>A0ABP7A9I5</accession>
<sequence>MVSDRSAIGTDILPVTLRGWEGHGMRREAGRWVEVTVSSAVIAVHREDPVATVDAIGRDRQVVSWPDLPVGRRSVTSTVLAGPSGAWVVYQPMESEDPSFPKGDAAAVHVCVDGSVTRFTMLEDTQPVGATGHGLWLTSGGFPDPNDPTEWHQRQRLSVLATDGTAHIVQADRKAAFAFEEQASAHLVVYDGPPDVNRDGRGATYAYRYAAWPLPAHLPARLRAADMHAEPLDEGALREALAAKAPVTAEESPSRPELRWDVIPLAPADQAAAIDSVKREFDSLENYWRAPDGRTSPLSDGLADSHVESIDEWPRTRVEVSFTHPSYREGRLRRTLRVFDDAGRARPALYAAIHLMEDLDTRALPEPEKARDGVLDI</sequence>
<gene>
    <name evidence="1" type="ORF">GCM10022200_07550</name>
</gene>
<keyword evidence="2" id="KW-1185">Reference proteome</keyword>
<organism evidence="1 2">
    <name type="scientific">Microbacterium awajiense</name>
    <dbReference type="NCBI Taxonomy" id="415214"/>
    <lineage>
        <taxon>Bacteria</taxon>
        <taxon>Bacillati</taxon>
        <taxon>Actinomycetota</taxon>
        <taxon>Actinomycetes</taxon>
        <taxon>Micrococcales</taxon>
        <taxon>Microbacteriaceae</taxon>
        <taxon>Microbacterium</taxon>
    </lineage>
</organism>
<dbReference type="EMBL" id="BAAAYU010000001">
    <property type="protein sequence ID" value="GAA3627580.1"/>
    <property type="molecule type" value="Genomic_DNA"/>
</dbReference>
<proteinExistence type="predicted"/>
<name>A0ABP7A9I5_9MICO</name>
<comment type="caution">
    <text evidence="1">The sequence shown here is derived from an EMBL/GenBank/DDBJ whole genome shotgun (WGS) entry which is preliminary data.</text>
</comment>
<evidence type="ECO:0000313" key="2">
    <source>
        <dbReference type="Proteomes" id="UP001501697"/>
    </source>
</evidence>
<evidence type="ECO:0000313" key="1">
    <source>
        <dbReference type="EMBL" id="GAA3627580.1"/>
    </source>
</evidence>
<reference evidence="2" key="1">
    <citation type="journal article" date="2019" name="Int. J. Syst. Evol. Microbiol.">
        <title>The Global Catalogue of Microorganisms (GCM) 10K type strain sequencing project: providing services to taxonomists for standard genome sequencing and annotation.</title>
        <authorList>
            <consortium name="The Broad Institute Genomics Platform"/>
            <consortium name="The Broad Institute Genome Sequencing Center for Infectious Disease"/>
            <person name="Wu L."/>
            <person name="Ma J."/>
        </authorList>
    </citation>
    <scope>NUCLEOTIDE SEQUENCE [LARGE SCALE GENOMIC DNA]</scope>
    <source>
        <strain evidence="2">JCM 16544</strain>
    </source>
</reference>
<protein>
    <submittedName>
        <fullName evidence="1">Uncharacterized protein</fullName>
    </submittedName>
</protein>
<dbReference type="Proteomes" id="UP001501697">
    <property type="component" value="Unassembled WGS sequence"/>
</dbReference>